<sequence>MNHPSVPVYRQFSHDVKELLDNALRVLPVSHPYHSIREQTKQDFLQLWRFRHRVSLVDLIRESFGLIDEYFFFSNIGPHIQLSVRHVYSRYDYWEPRTQRIVIHTLAWDRRHWRRSRDLVASVLHEAVHAYLDLFATQRSFEAENLDWNPHGMPFHVLYQALTNTINRWVPNPTGFVIICYEDGDEEEAELRHLLSYPQGQRRRMG</sequence>
<name>A0ABR1Q2B4_9PEZI</name>
<proteinExistence type="predicted"/>
<dbReference type="GeneID" id="92079743"/>
<accession>A0ABR1Q2B4</accession>
<evidence type="ECO:0008006" key="3">
    <source>
        <dbReference type="Google" id="ProtNLM"/>
    </source>
</evidence>
<organism evidence="1 2">
    <name type="scientific">Apiospora aurea</name>
    <dbReference type="NCBI Taxonomy" id="335848"/>
    <lineage>
        <taxon>Eukaryota</taxon>
        <taxon>Fungi</taxon>
        <taxon>Dikarya</taxon>
        <taxon>Ascomycota</taxon>
        <taxon>Pezizomycotina</taxon>
        <taxon>Sordariomycetes</taxon>
        <taxon>Xylariomycetidae</taxon>
        <taxon>Amphisphaeriales</taxon>
        <taxon>Apiosporaceae</taxon>
        <taxon>Apiospora</taxon>
    </lineage>
</organism>
<dbReference type="RefSeq" id="XP_066696172.1">
    <property type="nucleotide sequence ID" value="XM_066846681.1"/>
</dbReference>
<reference evidence="1 2" key="1">
    <citation type="submission" date="2023-01" db="EMBL/GenBank/DDBJ databases">
        <title>Analysis of 21 Apiospora genomes using comparative genomics revels a genus with tremendous synthesis potential of carbohydrate active enzymes and secondary metabolites.</title>
        <authorList>
            <person name="Sorensen T."/>
        </authorList>
    </citation>
    <scope>NUCLEOTIDE SEQUENCE [LARGE SCALE GENOMIC DNA]</scope>
    <source>
        <strain evidence="1 2">CBS 24483</strain>
    </source>
</reference>
<gene>
    <name evidence="1" type="ORF">PG986_010459</name>
</gene>
<protein>
    <recommendedName>
        <fullName evidence="3">SprT-like domain-containing protein</fullName>
    </recommendedName>
</protein>
<dbReference type="Proteomes" id="UP001391051">
    <property type="component" value="Unassembled WGS sequence"/>
</dbReference>
<dbReference type="EMBL" id="JAQQWE010000007">
    <property type="protein sequence ID" value="KAK7946138.1"/>
    <property type="molecule type" value="Genomic_DNA"/>
</dbReference>
<keyword evidence="2" id="KW-1185">Reference proteome</keyword>
<evidence type="ECO:0000313" key="2">
    <source>
        <dbReference type="Proteomes" id="UP001391051"/>
    </source>
</evidence>
<comment type="caution">
    <text evidence="1">The sequence shown here is derived from an EMBL/GenBank/DDBJ whole genome shotgun (WGS) entry which is preliminary data.</text>
</comment>
<evidence type="ECO:0000313" key="1">
    <source>
        <dbReference type="EMBL" id="KAK7946138.1"/>
    </source>
</evidence>